<evidence type="ECO:0000259" key="1">
    <source>
        <dbReference type="PROSITE" id="PS50878"/>
    </source>
</evidence>
<dbReference type="AlphaFoldDB" id="A0A9D4QAU9"/>
<dbReference type="PROSITE" id="PS50878">
    <property type="entry name" value="RT_POL"/>
    <property type="match status" value="1"/>
</dbReference>
<sequence>MKLLDIYLGSLYVEYNGKIYKQMDGICKGSCLAPILSDLFLAVGDRKVHKQFQGSNVVKRFRYVCDFLVCLDQPLDRISATAIVKMFEESHKGLQFTHEVPTESALQYLDLNIKQERSHMCYMYRTTGEKGMLRFDSAHTKIVKRAIVNASMTESVRRSCAHRCNESLNLQIQRLRESGIPDSVLVSVGENMLKEMKRKKSKEPTKQEKNAAVVPYIHKASHQLKKIGARHELNVVFSAPAKLKGMCQKVNDLEAK</sequence>
<comment type="caution">
    <text evidence="2">The sequence shown here is derived from an EMBL/GenBank/DDBJ whole genome shotgun (WGS) entry which is preliminary data.</text>
</comment>
<dbReference type="Proteomes" id="UP000821837">
    <property type="component" value="Chromosome 11"/>
</dbReference>
<keyword evidence="3" id="KW-1185">Reference proteome</keyword>
<dbReference type="PANTHER" id="PTHR21301">
    <property type="entry name" value="REVERSE TRANSCRIPTASE"/>
    <property type="match status" value="1"/>
</dbReference>
<organism evidence="2 3">
    <name type="scientific">Rhipicephalus sanguineus</name>
    <name type="common">Brown dog tick</name>
    <name type="synonym">Ixodes sanguineus</name>
    <dbReference type="NCBI Taxonomy" id="34632"/>
    <lineage>
        <taxon>Eukaryota</taxon>
        <taxon>Metazoa</taxon>
        <taxon>Ecdysozoa</taxon>
        <taxon>Arthropoda</taxon>
        <taxon>Chelicerata</taxon>
        <taxon>Arachnida</taxon>
        <taxon>Acari</taxon>
        <taxon>Parasitiformes</taxon>
        <taxon>Ixodida</taxon>
        <taxon>Ixodoidea</taxon>
        <taxon>Ixodidae</taxon>
        <taxon>Rhipicephalinae</taxon>
        <taxon>Rhipicephalus</taxon>
        <taxon>Rhipicephalus</taxon>
    </lineage>
</organism>
<dbReference type="InterPro" id="IPR000477">
    <property type="entry name" value="RT_dom"/>
</dbReference>
<proteinExistence type="predicted"/>
<dbReference type="EMBL" id="JABSTV010001247">
    <property type="protein sequence ID" value="KAH7973027.1"/>
    <property type="molecule type" value="Genomic_DNA"/>
</dbReference>
<protein>
    <recommendedName>
        <fullName evidence="1">Reverse transcriptase domain-containing protein</fullName>
    </recommendedName>
</protein>
<accession>A0A9D4QAU9</accession>
<reference evidence="2" key="2">
    <citation type="submission" date="2021-09" db="EMBL/GenBank/DDBJ databases">
        <authorList>
            <person name="Jia N."/>
            <person name="Wang J."/>
            <person name="Shi W."/>
            <person name="Du L."/>
            <person name="Sun Y."/>
            <person name="Zhan W."/>
            <person name="Jiang J."/>
            <person name="Wang Q."/>
            <person name="Zhang B."/>
            <person name="Ji P."/>
            <person name="Sakyi L.B."/>
            <person name="Cui X."/>
            <person name="Yuan T."/>
            <person name="Jiang B."/>
            <person name="Yang W."/>
            <person name="Lam T.T.-Y."/>
            <person name="Chang Q."/>
            <person name="Ding S."/>
            <person name="Wang X."/>
            <person name="Zhu J."/>
            <person name="Ruan X."/>
            <person name="Zhao L."/>
            <person name="Wei J."/>
            <person name="Que T."/>
            <person name="Du C."/>
            <person name="Cheng J."/>
            <person name="Dai P."/>
            <person name="Han X."/>
            <person name="Huang E."/>
            <person name="Gao Y."/>
            <person name="Liu J."/>
            <person name="Shao H."/>
            <person name="Ye R."/>
            <person name="Li L."/>
            <person name="Wei W."/>
            <person name="Wang X."/>
            <person name="Wang C."/>
            <person name="Huo Q."/>
            <person name="Li W."/>
            <person name="Guo W."/>
            <person name="Chen H."/>
            <person name="Chen S."/>
            <person name="Zhou L."/>
            <person name="Zhou L."/>
            <person name="Ni X."/>
            <person name="Tian J."/>
            <person name="Zhou Y."/>
            <person name="Sheng Y."/>
            <person name="Liu T."/>
            <person name="Pan Y."/>
            <person name="Xia L."/>
            <person name="Li J."/>
            <person name="Zhao F."/>
            <person name="Cao W."/>
        </authorList>
    </citation>
    <scope>NUCLEOTIDE SEQUENCE</scope>
    <source>
        <strain evidence="2">Rsan-2018</strain>
        <tissue evidence="2">Larvae</tissue>
    </source>
</reference>
<name>A0A9D4QAU9_RHISA</name>
<gene>
    <name evidence="2" type="ORF">HPB52_020644</name>
</gene>
<reference evidence="2" key="1">
    <citation type="journal article" date="2020" name="Cell">
        <title>Large-Scale Comparative Analyses of Tick Genomes Elucidate Their Genetic Diversity and Vector Capacities.</title>
        <authorList>
            <consortium name="Tick Genome and Microbiome Consortium (TIGMIC)"/>
            <person name="Jia N."/>
            <person name="Wang J."/>
            <person name="Shi W."/>
            <person name="Du L."/>
            <person name="Sun Y."/>
            <person name="Zhan W."/>
            <person name="Jiang J.F."/>
            <person name="Wang Q."/>
            <person name="Zhang B."/>
            <person name="Ji P."/>
            <person name="Bell-Sakyi L."/>
            <person name="Cui X.M."/>
            <person name="Yuan T.T."/>
            <person name="Jiang B.G."/>
            <person name="Yang W.F."/>
            <person name="Lam T.T."/>
            <person name="Chang Q.C."/>
            <person name="Ding S.J."/>
            <person name="Wang X.J."/>
            <person name="Zhu J.G."/>
            <person name="Ruan X.D."/>
            <person name="Zhao L."/>
            <person name="Wei J.T."/>
            <person name="Ye R.Z."/>
            <person name="Que T.C."/>
            <person name="Du C.H."/>
            <person name="Zhou Y.H."/>
            <person name="Cheng J.X."/>
            <person name="Dai P.F."/>
            <person name="Guo W.B."/>
            <person name="Han X.H."/>
            <person name="Huang E.J."/>
            <person name="Li L.F."/>
            <person name="Wei W."/>
            <person name="Gao Y.C."/>
            <person name="Liu J.Z."/>
            <person name="Shao H.Z."/>
            <person name="Wang X."/>
            <person name="Wang C.C."/>
            <person name="Yang T.C."/>
            <person name="Huo Q.B."/>
            <person name="Li W."/>
            <person name="Chen H.Y."/>
            <person name="Chen S.E."/>
            <person name="Zhou L.G."/>
            <person name="Ni X.B."/>
            <person name="Tian J.H."/>
            <person name="Sheng Y."/>
            <person name="Liu T."/>
            <person name="Pan Y.S."/>
            <person name="Xia L.Y."/>
            <person name="Li J."/>
            <person name="Zhao F."/>
            <person name="Cao W.C."/>
        </authorList>
    </citation>
    <scope>NUCLEOTIDE SEQUENCE</scope>
    <source>
        <strain evidence="2">Rsan-2018</strain>
    </source>
</reference>
<dbReference type="VEuPathDB" id="VectorBase:RSAN_040301"/>
<evidence type="ECO:0000313" key="3">
    <source>
        <dbReference type="Proteomes" id="UP000821837"/>
    </source>
</evidence>
<evidence type="ECO:0000313" key="2">
    <source>
        <dbReference type="EMBL" id="KAH7973027.1"/>
    </source>
</evidence>
<dbReference type="PANTHER" id="PTHR21301:SF10">
    <property type="entry name" value="REVERSE TRANSCRIPTASE DOMAIN-CONTAINING PROTEIN"/>
    <property type="match status" value="1"/>
</dbReference>
<feature type="domain" description="Reverse transcriptase" evidence="1">
    <location>
        <begin position="1"/>
        <end position="113"/>
    </location>
</feature>